<reference evidence="1 2" key="1">
    <citation type="submission" date="2019-07" db="EMBL/GenBank/DDBJ databases">
        <authorList>
            <person name="Park M."/>
        </authorList>
    </citation>
    <scope>NUCLEOTIDE SEQUENCE [LARGE SCALE GENOMIC DNA]</scope>
    <source>
        <strain evidence="1 2">KCTC32445</strain>
    </source>
</reference>
<comment type="caution">
    <text evidence="1">The sequence shown here is derived from an EMBL/GenBank/DDBJ whole genome shotgun (WGS) entry which is preliminary data.</text>
</comment>
<evidence type="ECO:0000313" key="2">
    <source>
        <dbReference type="Proteomes" id="UP000320160"/>
    </source>
</evidence>
<protein>
    <recommendedName>
        <fullName evidence="3">DUF4136 domain-containing protein</fullName>
    </recommendedName>
</protein>
<sequence length="185" mass="19584">MMRTGADKAGPMQRLLCALGISLLVSACSSGVETRVQTAGVSSPVGQTYMVAATEYESPGLKIAQGLVESALTSRGFVRADTAPLHLQVTVDSRDASLALGSTTGQQSLSPAKLRKPLQNCADKEFRVGITLTRVADGSEIYRSRVSEYHCKLALADALPIMIDTALADLGKPRGRYSVLRSGIE</sequence>
<accession>A0A553WHM3</accession>
<evidence type="ECO:0008006" key="3">
    <source>
        <dbReference type="Google" id="ProtNLM"/>
    </source>
</evidence>
<dbReference type="EMBL" id="VKKU01000001">
    <property type="protein sequence ID" value="TSB04172.1"/>
    <property type="molecule type" value="Genomic_DNA"/>
</dbReference>
<dbReference type="AlphaFoldDB" id="A0A553WHM3"/>
<gene>
    <name evidence="1" type="ORF">FOM92_01680</name>
</gene>
<name>A0A553WHM3_9SPHN</name>
<keyword evidence="2" id="KW-1185">Reference proteome</keyword>
<organism evidence="1 2">
    <name type="scientific">Sphingorhabdus contaminans</name>
    <dbReference type="NCBI Taxonomy" id="1343899"/>
    <lineage>
        <taxon>Bacteria</taxon>
        <taxon>Pseudomonadati</taxon>
        <taxon>Pseudomonadota</taxon>
        <taxon>Alphaproteobacteria</taxon>
        <taxon>Sphingomonadales</taxon>
        <taxon>Sphingomonadaceae</taxon>
        <taxon>Sphingorhabdus</taxon>
    </lineage>
</organism>
<evidence type="ECO:0000313" key="1">
    <source>
        <dbReference type="EMBL" id="TSB04172.1"/>
    </source>
</evidence>
<dbReference type="Proteomes" id="UP000320160">
    <property type="component" value="Unassembled WGS sequence"/>
</dbReference>
<proteinExistence type="predicted"/>
<dbReference type="PROSITE" id="PS51257">
    <property type="entry name" value="PROKAR_LIPOPROTEIN"/>
    <property type="match status" value="1"/>
</dbReference>